<dbReference type="PANTHER" id="PTHR48050:SF13">
    <property type="entry name" value="STEROL 3-BETA-GLUCOSYLTRANSFERASE UGT80A2"/>
    <property type="match status" value="1"/>
</dbReference>
<keyword evidence="3" id="KW-1185">Reference proteome</keyword>
<evidence type="ECO:0000259" key="1">
    <source>
        <dbReference type="Pfam" id="PF03033"/>
    </source>
</evidence>
<dbReference type="AlphaFoldDB" id="A0A4R1LPV9"/>
<dbReference type="EMBL" id="SMGO01000003">
    <property type="protein sequence ID" value="TCK80885.1"/>
    <property type="molecule type" value="Genomic_DNA"/>
</dbReference>
<dbReference type="GO" id="GO:0005975">
    <property type="term" value="P:carbohydrate metabolic process"/>
    <property type="evidence" value="ECO:0007669"/>
    <property type="project" value="InterPro"/>
</dbReference>
<dbReference type="Gene3D" id="3.40.50.2000">
    <property type="entry name" value="Glycogen Phosphorylase B"/>
    <property type="match status" value="2"/>
</dbReference>
<name>A0A4R1LPV9_9SPHI</name>
<dbReference type="OrthoDB" id="764352at2"/>
<proteinExistence type="predicted"/>
<dbReference type="Pfam" id="PF03033">
    <property type="entry name" value="Glyco_transf_28"/>
    <property type="match status" value="1"/>
</dbReference>
<dbReference type="SUPFAM" id="SSF53756">
    <property type="entry name" value="UDP-Glycosyltransferase/glycogen phosphorylase"/>
    <property type="match status" value="1"/>
</dbReference>
<reference evidence="2 3" key="1">
    <citation type="submission" date="2019-03" db="EMBL/GenBank/DDBJ databases">
        <title>Genomic Encyclopedia of Archaeal and Bacterial Type Strains, Phase II (KMG-II): from individual species to whole genera.</title>
        <authorList>
            <person name="Goeker M."/>
        </authorList>
    </citation>
    <scope>NUCLEOTIDE SEQUENCE [LARGE SCALE GENOMIC DNA]</scope>
    <source>
        <strain evidence="2 3">DSM 22554</strain>
    </source>
</reference>
<dbReference type="GO" id="GO:0033072">
    <property type="term" value="P:vancomycin biosynthetic process"/>
    <property type="evidence" value="ECO:0007669"/>
    <property type="project" value="UniProtKB-ARBA"/>
</dbReference>
<dbReference type="PANTHER" id="PTHR48050">
    <property type="entry name" value="STEROL 3-BETA-GLUCOSYLTRANSFERASE"/>
    <property type="match status" value="1"/>
</dbReference>
<dbReference type="RefSeq" id="WP_132225601.1">
    <property type="nucleotide sequence ID" value="NZ_SMGO01000003.1"/>
</dbReference>
<dbReference type="InterPro" id="IPR004276">
    <property type="entry name" value="GlycoTrans_28_N"/>
</dbReference>
<protein>
    <submittedName>
        <fullName evidence="2">UDP:flavonoid glycosyltransferase YjiC (YdhE family)</fullName>
    </submittedName>
</protein>
<evidence type="ECO:0000313" key="3">
    <source>
        <dbReference type="Proteomes" id="UP000294616"/>
    </source>
</evidence>
<dbReference type="CDD" id="cd03784">
    <property type="entry name" value="GT1_Gtf-like"/>
    <property type="match status" value="1"/>
</dbReference>
<keyword evidence="2" id="KW-0808">Transferase</keyword>
<dbReference type="InterPro" id="IPR002213">
    <property type="entry name" value="UDP_glucos_trans"/>
</dbReference>
<feature type="domain" description="Glycosyltransferase family 28 N-terminal" evidence="1">
    <location>
        <begin position="3"/>
        <end position="82"/>
    </location>
</feature>
<dbReference type="GO" id="GO:0016758">
    <property type="term" value="F:hexosyltransferase activity"/>
    <property type="evidence" value="ECO:0007669"/>
    <property type="project" value="InterPro"/>
</dbReference>
<sequence>MKIAILTMGTQGDVQPFAILGQALKKRGHQVTLSTAKNFAALVKSYDIEFLPIEADFQEFMNSEEGKKMMKNPFRAKKNLRVWVYPMIYNSMKIFYKLSKESDRVIFHVKTMGDYFADQFPDKMIKANVIPAIEYTTEFINPVFSALPIPSFLNRLSYKLSDLGISMMMKPVNEFRKSEGLSLKFKKPTLPSIYGISETYLSKPKDYSVSTHFTGFWTTTSNIELDKDLIDFITRGTPPLLITFGSMTFETKMDLPTAIENLSNELNVRVIVVKGWGFNSTKRLDENPNIKVIKSAPYDKLFPLVKAVINHGGIGTVSACLIAGKPFFTCPVLYPLGDQYFWGYIGFKKGIALRPIALKNLTERMLIDNAQALLSTETLYTNSLEMSKKIKSENGVERAIELIEENQR</sequence>
<evidence type="ECO:0000313" key="2">
    <source>
        <dbReference type="EMBL" id="TCK80885.1"/>
    </source>
</evidence>
<dbReference type="InterPro" id="IPR050426">
    <property type="entry name" value="Glycosyltransferase_28"/>
</dbReference>
<accession>A0A4R1LPV9</accession>
<dbReference type="GO" id="GO:0008194">
    <property type="term" value="F:UDP-glycosyltransferase activity"/>
    <property type="evidence" value="ECO:0007669"/>
    <property type="project" value="InterPro"/>
</dbReference>
<dbReference type="Proteomes" id="UP000294616">
    <property type="component" value="Unassembled WGS sequence"/>
</dbReference>
<organism evidence="2 3">
    <name type="scientific">Albibacterium bauzanense</name>
    <dbReference type="NCBI Taxonomy" id="653929"/>
    <lineage>
        <taxon>Bacteria</taxon>
        <taxon>Pseudomonadati</taxon>
        <taxon>Bacteroidota</taxon>
        <taxon>Sphingobacteriia</taxon>
        <taxon>Sphingobacteriales</taxon>
        <taxon>Sphingobacteriaceae</taxon>
        <taxon>Albibacterium</taxon>
    </lineage>
</organism>
<gene>
    <name evidence="2" type="ORF">C8N28_2639</name>
</gene>
<comment type="caution">
    <text evidence="2">The sequence shown here is derived from an EMBL/GenBank/DDBJ whole genome shotgun (WGS) entry which is preliminary data.</text>
</comment>